<reference evidence="2" key="2">
    <citation type="journal article" date="2023" name="Microbiol Resour">
        <title>Decontamination and Annotation of the Draft Genome Sequence of the Oomycete Lagenidium giganteum ARSEF 373.</title>
        <authorList>
            <person name="Morgan W.R."/>
            <person name="Tartar A."/>
        </authorList>
    </citation>
    <scope>NUCLEOTIDE SEQUENCE</scope>
    <source>
        <strain evidence="2">ARSEF 373</strain>
    </source>
</reference>
<dbReference type="GO" id="GO:0004523">
    <property type="term" value="F:RNA-DNA hybrid ribonuclease activity"/>
    <property type="evidence" value="ECO:0007669"/>
    <property type="project" value="InterPro"/>
</dbReference>
<dbReference type="Gene3D" id="3.30.420.10">
    <property type="entry name" value="Ribonuclease H-like superfamily/Ribonuclease H"/>
    <property type="match status" value="1"/>
</dbReference>
<name>A0AAV2Z497_9STRA</name>
<feature type="non-terminal residue" evidence="2">
    <location>
        <position position="1"/>
    </location>
</feature>
<dbReference type="InterPro" id="IPR012337">
    <property type="entry name" value="RNaseH-like_sf"/>
</dbReference>
<dbReference type="PANTHER" id="PTHR47723">
    <property type="entry name" value="OS05G0353850 PROTEIN"/>
    <property type="match status" value="1"/>
</dbReference>
<evidence type="ECO:0000313" key="2">
    <source>
        <dbReference type="EMBL" id="DBA02186.1"/>
    </source>
</evidence>
<accession>A0AAV2Z497</accession>
<feature type="domain" description="RNase H type-1" evidence="1">
    <location>
        <begin position="13"/>
        <end position="109"/>
    </location>
</feature>
<dbReference type="Pfam" id="PF13456">
    <property type="entry name" value="RVT_3"/>
    <property type="match status" value="1"/>
</dbReference>
<proteinExistence type="predicted"/>
<evidence type="ECO:0000259" key="1">
    <source>
        <dbReference type="Pfam" id="PF13456"/>
    </source>
</evidence>
<dbReference type="EMBL" id="DAKRPA010000035">
    <property type="protein sequence ID" value="DBA02186.1"/>
    <property type="molecule type" value="Genomic_DNA"/>
</dbReference>
<dbReference type="PANTHER" id="PTHR47723:SF19">
    <property type="entry name" value="POLYNUCLEOTIDYL TRANSFERASE, RIBONUCLEASE H-LIKE SUPERFAMILY PROTEIN"/>
    <property type="match status" value="1"/>
</dbReference>
<evidence type="ECO:0000313" key="3">
    <source>
        <dbReference type="Proteomes" id="UP001146120"/>
    </source>
</evidence>
<dbReference type="AlphaFoldDB" id="A0AAV2Z497"/>
<protein>
    <recommendedName>
        <fullName evidence="1">RNase H type-1 domain-containing protein</fullName>
    </recommendedName>
</protein>
<dbReference type="InterPro" id="IPR053151">
    <property type="entry name" value="RNase_H-like"/>
</dbReference>
<dbReference type="InterPro" id="IPR036397">
    <property type="entry name" value="RNaseH_sf"/>
</dbReference>
<organism evidence="2 3">
    <name type="scientific">Lagenidium giganteum</name>
    <dbReference type="NCBI Taxonomy" id="4803"/>
    <lineage>
        <taxon>Eukaryota</taxon>
        <taxon>Sar</taxon>
        <taxon>Stramenopiles</taxon>
        <taxon>Oomycota</taxon>
        <taxon>Peronosporomycetes</taxon>
        <taxon>Pythiales</taxon>
        <taxon>Pythiaceae</taxon>
    </lineage>
</organism>
<gene>
    <name evidence="2" type="ORF">N0F65_004821</name>
</gene>
<dbReference type="InterPro" id="IPR002156">
    <property type="entry name" value="RNaseH_domain"/>
</dbReference>
<dbReference type="GO" id="GO:0003676">
    <property type="term" value="F:nucleic acid binding"/>
    <property type="evidence" value="ECO:0007669"/>
    <property type="project" value="InterPro"/>
</dbReference>
<keyword evidence="3" id="KW-1185">Reference proteome</keyword>
<reference evidence="2" key="1">
    <citation type="submission" date="2022-11" db="EMBL/GenBank/DDBJ databases">
        <authorList>
            <person name="Morgan W.R."/>
            <person name="Tartar A."/>
        </authorList>
    </citation>
    <scope>NUCLEOTIDE SEQUENCE</scope>
    <source>
        <strain evidence="2">ARSEF 373</strain>
    </source>
</reference>
<sequence>ILVYASATQSSVIWAISAYLGVTTSNEAEYTALIQGPSYCRSRGIDCLPIVGDSQFVLDTLRASRRSRHPRLVPFFQIAHVLHVSLRECIWRHHRRSYYRMADALANWALDHAQSQVFLLPTVVPSSVLKALSSDVGAATLLRDTTE</sequence>
<dbReference type="Proteomes" id="UP001146120">
    <property type="component" value="Unassembled WGS sequence"/>
</dbReference>
<dbReference type="SUPFAM" id="SSF53098">
    <property type="entry name" value="Ribonuclease H-like"/>
    <property type="match status" value="1"/>
</dbReference>
<comment type="caution">
    <text evidence="2">The sequence shown here is derived from an EMBL/GenBank/DDBJ whole genome shotgun (WGS) entry which is preliminary data.</text>
</comment>